<feature type="transmembrane region" description="Helical" evidence="1">
    <location>
        <begin position="7"/>
        <end position="28"/>
    </location>
</feature>
<proteinExistence type="predicted"/>
<accession>A0A1S9N8M8</accession>
<keyword evidence="1" id="KW-0472">Membrane</keyword>
<dbReference type="InterPro" id="IPR025059">
    <property type="entry name" value="DUF3997"/>
</dbReference>
<dbReference type="AlphaFoldDB" id="A0A1S9N8M8"/>
<evidence type="ECO:0000313" key="2">
    <source>
        <dbReference type="EMBL" id="OOP73761.1"/>
    </source>
</evidence>
<dbReference type="Pfam" id="PF13162">
    <property type="entry name" value="DUF3997"/>
    <property type="match status" value="1"/>
</dbReference>
<dbReference type="EMBL" id="MWMH01000003">
    <property type="protein sequence ID" value="OOP73761.1"/>
    <property type="molecule type" value="Genomic_DNA"/>
</dbReference>
<evidence type="ECO:0008006" key="4">
    <source>
        <dbReference type="Google" id="ProtNLM"/>
    </source>
</evidence>
<dbReference type="Proteomes" id="UP000190959">
    <property type="component" value="Unassembled WGS sequence"/>
</dbReference>
<gene>
    <name evidence="2" type="ORF">CBEIBR21_12140</name>
</gene>
<evidence type="ECO:0000256" key="1">
    <source>
        <dbReference type="SAM" id="Phobius"/>
    </source>
</evidence>
<sequence>MNLLKRCSLIIFIIIFIPVIFWGCGYLGPGSADYSYKLSSKYIIYRPSSDCTELDKKENRNMTVIVDSRVSGIAWDENFILAEQTKNNSKNYWIIDVKQDKVYGQLKYEDFDKHRYFLKIDSKLRLENPDKYKILDPSNK</sequence>
<comment type="caution">
    <text evidence="2">The sequence shown here is derived from an EMBL/GenBank/DDBJ whole genome shotgun (WGS) entry which is preliminary data.</text>
</comment>
<protein>
    <recommendedName>
        <fullName evidence="4">DUF3997 domain-containing protein</fullName>
    </recommendedName>
</protein>
<name>A0A1S9N8M8_CLOBE</name>
<reference evidence="2 3" key="1">
    <citation type="submission" date="2017-02" db="EMBL/GenBank/DDBJ databases">
        <title>Genome sequence of Clostridium beijerinckii Br21.</title>
        <authorList>
            <person name="Fonseca B.C."/>
            <person name="Guazzaroni M.E."/>
            <person name="Riano-Pachon D.M."/>
            <person name="Reginatto V."/>
        </authorList>
    </citation>
    <scope>NUCLEOTIDE SEQUENCE [LARGE SCALE GENOMIC DNA]</scope>
    <source>
        <strain evidence="2 3">Br21</strain>
    </source>
</reference>
<keyword evidence="1" id="KW-0812">Transmembrane</keyword>
<keyword evidence="1" id="KW-1133">Transmembrane helix</keyword>
<organism evidence="2 3">
    <name type="scientific">Clostridium beijerinckii</name>
    <name type="common">Clostridium MP</name>
    <dbReference type="NCBI Taxonomy" id="1520"/>
    <lineage>
        <taxon>Bacteria</taxon>
        <taxon>Bacillati</taxon>
        <taxon>Bacillota</taxon>
        <taxon>Clostridia</taxon>
        <taxon>Eubacteriales</taxon>
        <taxon>Clostridiaceae</taxon>
        <taxon>Clostridium</taxon>
    </lineage>
</organism>
<evidence type="ECO:0000313" key="3">
    <source>
        <dbReference type="Proteomes" id="UP000190959"/>
    </source>
</evidence>